<dbReference type="Proteomes" id="UP000799771">
    <property type="component" value="Unassembled WGS sequence"/>
</dbReference>
<dbReference type="EMBL" id="ML977516">
    <property type="protein sequence ID" value="KAF2125418.1"/>
    <property type="molecule type" value="Genomic_DNA"/>
</dbReference>
<feature type="transmembrane region" description="Helical" evidence="4">
    <location>
        <begin position="284"/>
        <end position="307"/>
    </location>
</feature>
<keyword evidence="4" id="KW-1133">Transmembrane helix</keyword>
<protein>
    <submittedName>
        <fullName evidence="6">MFS general substrate transporter</fullName>
    </submittedName>
</protein>
<dbReference type="PROSITE" id="PS50850">
    <property type="entry name" value="MFS"/>
    <property type="match status" value="1"/>
</dbReference>
<dbReference type="AlphaFoldDB" id="A0A6A6A3U9"/>
<sequence length="476" mass="51594">MTTPDIEKVLSNTRENRNNANHDDANYASSHQSYKHEEEEIARIPTHTSRRSKSKNVVTGLAKTLTARSNATLINPGPPPDGGARAWIQACMGQMVIANTFGLLSSWGAFQAHYTNDLNFEPSAVSWIGSMQMLGHFSLGMITGRLFDAGYFYHSVIPGMLIAATGMFMTSLSTQYYQFFLAQGLMIGIGCGMQFAPCMSLIATYFAKNRSIALAIMASGSATGGLVYPTIARQLLPRIGFAWTVRTMGFIMLAIGACYCSLLKPRLPPRKSGPILELSAFKELPYSLFILAVFLISLGQYFAFYYIASFAVDVLHLPYSTSINVLLCLNGIGIFGRLIPSYFADKHYGAFNVLVTHCIISTIILYFWPLVTSESSLYGWAIVYGFFVAGFQGLFPAVLTNLTKDMSKVGTRNGQGFAIIGMGTFVGPPIAGALIQSRGGDYLAAQMFAGSAVLVGSAILVAARCAITGLKLKVRV</sequence>
<comment type="subcellular location">
    <subcellularLocation>
        <location evidence="1">Membrane</location>
        <topology evidence="1">Multi-pass membrane protein</topology>
    </subcellularLocation>
</comment>
<feature type="transmembrane region" description="Helical" evidence="4">
    <location>
        <begin position="212"/>
        <end position="231"/>
    </location>
</feature>
<name>A0A6A6A3U9_9PLEO</name>
<keyword evidence="7" id="KW-1185">Reference proteome</keyword>
<dbReference type="InterPro" id="IPR036259">
    <property type="entry name" value="MFS_trans_sf"/>
</dbReference>
<dbReference type="InterPro" id="IPR011701">
    <property type="entry name" value="MFS"/>
</dbReference>
<dbReference type="InterPro" id="IPR050327">
    <property type="entry name" value="Proton-linked_MCT"/>
</dbReference>
<dbReference type="GO" id="GO:0022857">
    <property type="term" value="F:transmembrane transporter activity"/>
    <property type="evidence" value="ECO:0007669"/>
    <property type="project" value="InterPro"/>
</dbReference>
<keyword evidence="4" id="KW-0812">Transmembrane</keyword>
<comment type="similarity">
    <text evidence="2">Belongs to the major facilitator superfamily. Monocarboxylate porter (TC 2.A.1.13) family.</text>
</comment>
<dbReference type="GeneID" id="54409374"/>
<keyword evidence="4" id="KW-0472">Membrane</keyword>
<dbReference type="Pfam" id="PF07690">
    <property type="entry name" value="MFS_1"/>
    <property type="match status" value="1"/>
</dbReference>
<evidence type="ECO:0000256" key="1">
    <source>
        <dbReference type="ARBA" id="ARBA00004141"/>
    </source>
</evidence>
<dbReference type="GO" id="GO:0016020">
    <property type="term" value="C:membrane"/>
    <property type="evidence" value="ECO:0007669"/>
    <property type="project" value="UniProtKB-SubCell"/>
</dbReference>
<dbReference type="InterPro" id="IPR020846">
    <property type="entry name" value="MFS_dom"/>
</dbReference>
<feature type="compositionally biased region" description="Basic and acidic residues" evidence="3">
    <location>
        <begin position="14"/>
        <end position="25"/>
    </location>
</feature>
<feature type="transmembrane region" description="Helical" evidence="4">
    <location>
        <begin position="151"/>
        <end position="170"/>
    </location>
</feature>
<feature type="region of interest" description="Disordered" evidence="3">
    <location>
        <begin position="14"/>
        <end position="56"/>
    </location>
</feature>
<feature type="transmembrane region" description="Helical" evidence="4">
    <location>
        <begin position="447"/>
        <end position="467"/>
    </location>
</feature>
<evidence type="ECO:0000259" key="5">
    <source>
        <dbReference type="PROSITE" id="PS50850"/>
    </source>
</evidence>
<organism evidence="6 7">
    <name type="scientific">Dothidotthia symphoricarpi CBS 119687</name>
    <dbReference type="NCBI Taxonomy" id="1392245"/>
    <lineage>
        <taxon>Eukaryota</taxon>
        <taxon>Fungi</taxon>
        <taxon>Dikarya</taxon>
        <taxon>Ascomycota</taxon>
        <taxon>Pezizomycotina</taxon>
        <taxon>Dothideomycetes</taxon>
        <taxon>Pleosporomycetidae</taxon>
        <taxon>Pleosporales</taxon>
        <taxon>Dothidotthiaceae</taxon>
        <taxon>Dothidotthia</taxon>
    </lineage>
</organism>
<gene>
    <name evidence="6" type="ORF">P153DRAFT_370080</name>
</gene>
<evidence type="ECO:0000313" key="7">
    <source>
        <dbReference type="Proteomes" id="UP000799771"/>
    </source>
</evidence>
<evidence type="ECO:0000313" key="6">
    <source>
        <dbReference type="EMBL" id="KAF2125418.1"/>
    </source>
</evidence>
<feature type="domain" description="Major facilitator superfamily (MFS) profile" evidence="5">
    <location>
        <begin position="86"/>
        <end position="476"/>
    </location>
</feature>
<feature type="transmembrane region" description="Helical" evidence="4">
    <location>
        <begin position="176"/>
        <end position="205"/>
    </location>
</feature>
<dbReference type="OrthoDB" id="6499973at2759"/>
<dbReference type="PANTHER" id="PTHR11360">
    <property type="entry name" value="MONOCARBOXYLATE TRANSPORTER"/>
    <property type="match status" value="1"/>
</dbReference>
<dbReference type="RefSeq" id="XP_033519810.1">
    <property type="nucleotide sequence ID" value="XM_033668942.1"/>
</dbReference>
<feature type="transmembrane region" description="Helical" evidence="4">
    <location>
        <begin position="351"/>
        <end position="371"/>
    </location>
</feature>
<feature type="transmembrane region" description="Helical" evidence="4">
    <location>
        <begin position="416"/>
        <end position="435"/>
    </location>
</feature>
<accession>A0A6A6A3U9</accession>
<reference evidence="6" key="1">
    <citation type="journal article" date="2020" name="Stud. Mycol.">
        <title>101 Dothideomycetes genomes: a test case for predicting lifestyles and emergence of pathogens.</title>
        <authorList>
            <person name="Haridas S."/>
            <person name="Albert R."/>
            <person name="Binder M."/>
            <person name="Bloem J."/>
            <person name="Labutti K."/>
            <person name="Salamov A."/>
            <person name="Andreopoulos B."/>
            <person name="Baker S."/>
            <person name="Barry K."/>
            <person name="Bills G."/>
            <person name="Bluhm B."/>
            <person name="Cannon C."/>
            <person name="Castanera R."/>
            <person name="Culley D."/>
            <person name="Daum C."/>
            <person name="Ezra D."/>
            <person name="Gonzalez J."/>
            <person name="Henrissat B."/>
            <person name="Kuo A."/>
            <person name="Liang C."/>
            <person name="Lipzen A."/>
            <person name="Lutzoni F."/>
            <person name="Magnuson J."/>
            <person name="Mondo S."/>
            <person name="Nolan M."/>
            <person name="Ohm R."/>
            <person name="Pangilinan J."/>
            <person name="Park H.-J."/>
            <person name="Ramirez L."/>
            <person name="Alfaro M."/>
            <person name="Sun H."/>
            <person name="Tritt A."/>
            <person name="Yoshinaga Y."/>
            <person name="Zwiers L.-H."/>
            <person name="Turgeon B."/>
            <person name="Goodwin S."/>
            <person name="Spatafora J."/>
            <person name="Crous P."/>
            <person name="Grigoriev I."/>
        </authorList>
    </citation>
    <scope>NUCLEOTIDE SEQUENCE</scope>
    <source>
        <strain evidence="6">CBS 119687</strain>
    </source>
</reference>
<proteinExistence type="inferred from homology"/>
<evidence type="ECO:0000256" key="4">
    <source>
        <dbReference type="SAM" id="Phobius"/>
    </source>
</evidence>
<feature type="transmembrane region" description="Helical" evidence="4">
    <location>
        <begin position="243"/>
        <end position="263"/>
    </location>
</feature>
<feature type="transmembrane region" description="Helical" evidence="4">
    <location>
        <begin position="319"/>
        <end position="339"/>
    </location>
</feature>
<dbReference type="PANTHER" id="PTHR11360:SF130">
    <property type="entry name" value="MAJOR FACILITATOR SUPERFAMILY (MFS) PROFILE DOMAIN-CONTAINING PROTEIN-RELATED"/>
    <property type="match status" value="1"/>
</dbReference>
<dbReference type="Gene3D" id="1.20.1250.20">
    <property type="entry name" value="MFS general substrate transporter like domains"/>
    <property type="match status" value="2"/>
</dbReference>
<dbReference type="SUPFAM" id="SSF103473">
    <property type="entry name" value="MFS general substrate transporter"/>
    <property type="match status" value="1"/>
</dbReference>
<feature type="transmembrane region" description="Helical" evidence="4">
    <location>
        <begin position="377"/>
        <end position="395"/>
    </location>
</feature>
<evidence type="ECO:0000256" key="3">
    <source>
        <dbReference type="SAM" id="MobiDB-lite"/>
    </source>
</evidence>
<evidence type="ECO:0000256" key="2">
    <source>
        <dbReference type="ARBA" id="ARBA00006727"/>
    </source>
</evidence>